<proteinExistence type="predicted"/>
<dbReference type="Pfam" id="PF12796">
    <property type="entry name" value="Ank_2"/>
    <property type="match status" value="2"/>
</dbReference>
<dbReference type="PROSITE" id="PS50082">
    <property type="entry name" value="WD_REPEATS_2"/>
    <property type="match status" value="9"/>
</dbReference>
<protein>
    <recommendedName>
        <fullName evidence="5">NACHT domain-containing protein</fullName>
    </recommendedName>
</protein>
<evidence type="ECO:0000313" key="6">
    <source>
        <dbReference type="EMBL" id="GIJ97975.1"/>
    </source>
</evidence>
<comment type="caution">
    <text evidence="6">The sequence shown here is derived from an EMBL/GenBank/DDBJ whole genome shotgun (WGS) entry which is preliminary data.</text>
</comment>
<feature type="repeat" description="WD" evidence="4">
    <location>
        <begin position="1436"/>
        <end position="1477"/>
    </location>
</feature>
<dbReference type="InterPro" id="IPR020472">
    <property type="entry name" value="WD40_PAC1"/>
</dbReference>
<feature type="repeat" description="ANK" evidence="3">
    <location>
        <begin position="979"/>
        <end position="1011"/>
    </location>
</feature>
<dbReference type="PRINTS" id="PR00320">
    <property type="entry name" value="GPROTEINBRPT"/>
</dbReference>
<accession>A0A9P3BQ03</accession>
<keyword evidence="7" id="KW-1185">Reference proteome</keyword>
<evidence type="ECO:0000313" key="7">
    <source>
        <dbReference type="Proteomes" id="UP000710440"/>
    </source>
</evidence>
<dbReference type="InterPro" id="IPR015943">
    <property type="entry name" value="WD40/YVTN_repeat-like_dom_sf"/>
</dbReference>
<dbReference type="GO" id="GO:0003824">
    <property type="term" value="F:catalytic activity"/>
    <property type="evidence" value="ECO:0007669"/>
    <property type="project" value="InterPro"/>
</dbReference>
<feature type="repeat" description="WD" evidence="4">
    <location>
        <begin position="1643"/>
        <end position="1684"/>
    </location>
</feature>
<dbReference type="PROSITE" id="PS50837">
    <property type="entry name" value="NACHT"/>
    <property type="match status" value="1"/>
</dbReference>
<dbReference type="InterPro" id="IPR007111">
    <property type="entry name" value="NACHT_NTPase"/>
</dbReference>
<evidence type="ECO:0000256" key="4">
    <source>
        <dbReference type="PROSITE-ProRule" id="PRU00221"/>
    </source>
</evidence>
<feature type="repeat" description="ANK" evidence="3">
    <location>
        <begin position="1047"/>
        <end position="1069"/>
    </location>
</feature>
<dbReference type="Gene3D" id="2.130.10.10">
    <property type="entry name" value="YVTN repeat-like/Quinoprotein amine dehydrogenase"/>
    <property type="match status" value="4"/>
</dbReference>
<dbReference type="InterPro" id="IPR056884">
    <property type="entry name" value="NPHP3-like_N"/>
</dbReference>
<dbReference type="OrthoDB" id="20872at2759"/>
<evidence type="ECO:0000256" key="1">
    <source>
        <dbReference type="ARBA" id="ARBA00022574"/>
    </source>
</evidence>
<gene>
    <name evidence="6" type="ORF">Aspvir_000083</name>
</gene>
<keyword evidence="3" id="KW-0040">ANK repeat</keyword>
<dbReference type="InterPro" id="IPR036322">
    <property type="entry name" value="WD40_repeat_dom_sf"/>
</dbReference>
<dbReference type="InterPro" id="IPR054471">
    <property type="entry name" value="GPIID_WHD"/>
</dbReference>
<dbReference type="Gene3D" id="3.40.50.300">
    <property type="entry name" value="P-loop containing nucleotide triphosphate hydrolases"/>
    <property type="match status" value="1"/>
</dbReference>
<dbReference type="Gene3D" id="3.40.50.1580">
    <property type="entry name" value="Nucleoside phosphorylase domain"/>
    <property type="match status" value="1"/>
</dbReference>
<dbReference type="GeneID" id="66928065"/>
<evidence type="ECO:0000256" key="2">
    <source>
        <dbReference type="ARBA" id="ARBA00022737"/>
    </source>
</evidence>
<feature type="repeat" description="WD" evidence="4">
    <location>
        <begin position="1519"/>
        <end position="1560"/>
    </location>
</feature>
<dbReference type="Pfam" id="PF24883">
    <property type="entry name" value="NPHP3_N"/>
    <property type="match status" value="1"/>
</dbReference>
<keyword evidence="2" id="KW-0677">Repeat</keyword>
<dbReference type="InterPro" id="IPR001680">
    <property type="entry name" value="WD40_rpt"/>
</dbReference>
<feature type="repeat" description="WD" evidence="4">
    <location>
        <begin position="1565"/>
        <end position="1601"/>
    </location>
</feature>
<organism evidence="6 7">
    <name type="scientific">Aspergillus viridinutans</name>
    <dbReference type="NCBI Taxonomy" id="75553"/>
    <lineage>
        <taxon>Eukaryota</taxon>
        <taxon>Fungi</taxon>
        <taxon>Dikarya</taxon>
        <taxon>Ascomycota</taxon>
        <taxon>Pezizomycotina</taxon>
        <taxon>Eurotiomycetes</taxon>
        <taxon>Eurotiomycetidae</taxon>
        <taxon>Eurotiales</taxon>
        <taxon>Aspergillaceae</taxon>
        <taxon>Aspergillus</taxon>
        <taxon>Aspergillus subgen. Fumigati</taxon>
    </lineage>
</organism>
<feature type="domain" description="NACHT" evidence="5">
    <location>
        <begin position="378"/>
        <end position="525"/>
    </location>
</feature>
<dbReference type="SMART" id="SM00320">
    <property type="entry name" value="WD40"/>
    <property type="match status" value="9"/>
</dbReference>
<dbReference type="SUPFAM" id="SSF52540">
    <property type="entry name" value="P-loop containing nucleoside triphosphate hydrolases"/>
    <property type="match status" value="1"/>
</dbReference>
<evidence type="ECO:0000256" key="3">
    <source>
        <dbReference type="PROSITE-ProRule" id="PRU00023"/>
    </source>
</evidence>
<dbReference type="PROSITE" id="PS00678">
    <property type="entry name" value="WD_REPEATS_1"/>
    <property type="match status" value="8"/>
</dbReference>
<feature type="repeat" description="WD" evidence="4">
    <location>
        <begin position="1352"/>
        <end position="1393"/>
    </location>
</feature>
<sequence>MGATRLSHNDYAVAWVCALPLEMTAAKVMLKETHESLPQPPTDPNAYTLGSMSGHNIVIACLPSGVYGTTSATAVVAKMHSTFPSLKFALMVGIGGGVPSTSTDVRLGDVVVSTPSNTSSGVIQYDYGKTLPDGRLQRTGCLNKPPQVLLNAVSQIRSDHMLRETDVEETISNTLNTYEQLKKEFSRPERDWLFSADYVHPNNNPDCSVCDQSRLVKRALRTSHKLQIHYGLIASGNQVMKDAKTRDSIAEASNILCFEMEAAGLMDQLHCLVIRGICDYCDSHKNKEWQGYAALAAAAYSQLLLTVVPHQENDSPRYDAKVQLNERLKARQMDILKKLNVSPYRDQKDRNPDRIPGTCQWFVNHTIFQDWQASQTSRMLWISANPGCGKSVLAKYLADSILSKGVSQTVGYFFFKDDFEEQKSITNALCCILHQLFSQNRDLLTETLIEQFEMNERITNSFSELWSILISSAKEKHAGEIICLLDALDECEQHGWSQFTEALRRLYTDETRHNFTLKFLITSRPYGRIRRGFQPLDIPGQPIIHLSGESDVEMEKISQEIVIFIEARVKEVKARLRLTEDEQNLLLQNLTRVPNRTYLWVYLTLNLIENKDDIDKRGIVEVTSNLPQSVDEAYEQILSRSTDSQKAKKLLHIVVGAARPLNLQEMNLALVLRKGHQSYADLALGPDDRFREIMQGLCGLFVTIIDSKIYLLHQTAREFLLQDTLEKKPGAVERRFKWRHSLRLQESHSILAMICIQLLLFTEFEKAQILTGDIRRLTDSYVFFDYTARYWTAHLLESDLKTDAMLQSLLMICDASTARCKVWFRIYWSSMNIDFPTGFSTLMVASYFGLTPIVEHLVKKGGIDLDAKDDVHGRSALSWAAGNGHSAIVKLLTKRSLKKLLKKRTHVDSGDKHNRTPLSWAVLNGHVEAVSLLLKAGATVNTTDDIGGTPIFYAICSESTGIVTLLMKQETQILSTDDMQKELLLSAAKEGHEPVVKLLLEKDADVESKDSQYGRTLLSWAAENGHKAVVKLLLEKDADVECKDSQYGRTPLLWAAENGHEPVVGLLLEETGLESKVQDIQKFRDIVGVVVLLHSPLSVDALARFLDISPHHIIDQLQSLDSLRTIFNMPTDPDEILQFLHLHFRSFLLNTETALRVEKREIHQKILVRCLRIMDNFLKQNICGLPSYAAGRKDINDETIDQCLPEHLQYSCCHWVYHLKQSDEPVNDEVCGFLEKHLLHWLETMSIMGMVLETVGILNTLMAVLMLYYSGIAFAPEGSVIRKEFEEKPLRLMAALPTTKQSWSALLQTLEGHSNRVNTVVFSPDGQIVASGSRDQTVRLWDAKTGKELQMLHGHTESVTNVAFSPDGQIVASGSLDGTIQIWDTKSGKELQTPQHYIGIKDTMAFSPDGQIVASVSYDESIRLWEAKTGRELQKLQGHSDWVNTVAFSPDSQIVASGSDDKTIQLWDVKTGRQYQTLRGHSGRVKTVVFSPDGQMVASGSDDSIRLWDVKTGRQYQTLRGHSGRLKTVAFSPDGQMVASGFNDDSIQLWDAKTGRELQRLWGYSSLSNMVFSPDGQILASGSHDETIQLWDTKTGKDLQVLQASDWVSTVAFSPDSQIVASGSNGGTVQLWDAKSGRESQMPQGHSDLVNTMVFSPDGQILASGSCDETIRLWDAKTGALREVLHAKMAIGSIRFSTQGPYLETDNGSFRIQPFNSDHHPASDEHNPQISLVEDWVVLGGVKVLWLPFEYRQPSCSAIKDRALALGYPDGRVCILQFHREHPSLH</sequence>
<dbReference type="SUPFAM" id="SSF53167">
    <property type="entry name" value="Purine and uridine phosphorylases"/>
    <property type="match status" value="1"/>
</dbReference>
<dbReference type="InterPro" id="IPR027417">
    <property type="entry name" value="P-loop_NTPase"/>
</dbReference>
<dbReference type="GO" id="GO:0009116">
    <property type="term" value="P:nucleoside metabolic process"/>
    <property type="evidence" value="ECO:0007669"/>
    <property type="project" value="InterPro"/>
</dbReference>
<feature type="repeat" description="ANK" evidence="3">
    <location>
        <begin position="913"/>
        <end position="945"/>
    </location>
</feature>
<feature type="repeat" description="WD" evidence="4">
    <location>
        <begin position="1478"/>
        <end position="1518"/>
    </location>
</feature>
<dbReference type="PROSITE" id="PS50294">
    <property type="entry name" value="WD_REPEATS_REGION"/>
    <property type="match status" value="8"/>
</dbReference>
<dbReference type="SMART" id="SM00248">
    <property type="entry name" value="ANK"/>
    <property type="match status" value="7"/>
</dbReference>
<dbReference type="EMBL" id="BOPL01000001">
    <property type="protein sequence ID" value="GIJ97975.1"/>
    <property type="molecule type" value="Genomic_DNA"/>
</dbReference>
<dbReference type="InterPro" id="IPR036770">
    <property type="entry name" value="Ankyrin_rpt-contain_sf"/>
</dbReference>
<evidence type="ECO:0000259" key="5">
    <source>
        <dbReference type="PROSITE" id="PS50837"/>
    </source>
</evidence>
<dbReference type="SUPFAM" id="SSF50978">
    <property type="entry name" value="WD40 repeat-like"/>
    <property type="match status" value="2"/>
</dbReference>
<feature type="repeat" description="WD" evidence="4">
    <location>
        <begin position="1601"/>
        <end position="1642"/>
    </location>
</feature>
<dbReference type="Gene3D" id="1.25.40.20">
    <property type="entry name" value="Ankyrin repeat-containing domain"/>
    <property type="match status" value="2"/>
</dbReference>
<reference evidence="6 7" key="1">
    <citation type="submission" date="2021-02" db="EMBL/GenBank/DDBJ databases">
        <title>Pan-genome distribution and transcriptional activeness of fungal secondary metabolism genes in Aspergillus section Fumigati.</title>
        <authorList>
            <person name="Takahashi H."/>
            <person name="Umemura M."/>
            <person name="Ninomiya A."/>
            <person name="Kusuya Y."/>
            <person name="Urayama S."/>
            <person name="Shimizu M."/>
            <person name="Watanabe A."/>
            <person name="Kamei K."/>
            <person name="Yaguchi T."/>
            <person name="Hagiwara D."/>
        </authorList>
    </citation>
    <scope>NUCLEOTIDE SEQUENCE [LARGE SCALE GENOMIC DNA]</scope>
    <source>
        <strain evidence="6 7">IFM 47045</strain>
    </source>
</reference>
<dbReference type="Pfam" id="PF22939">
    <property type="entry name" value="WHD_GPIID"/>
    <property type="match status" value="1"/>
</dbReference>
<dbReference type="InterPro" id="IPR035994">
    <property type="entry name" value="Nucleoside_phosphorylase_sf"/>
</dbReference>
<name>A0A9P3BQ03_ASPVI</name>
<dbReference type="Proteomes" id="UP000710440">
    <property type="component" value="Unassembled WGS sequence"/>
</dbReference>
<dbReference type="PANTHER" id="PTHR19879">
    <property type="entry name" value="TRANSCRIPTION INITIATION FACTOR TFIID"/>
    <property type="match status" value="1"/>
</dbReference>
<dbReference type="InterPro" id="IPR019775">
    <property type="entry name" value="WD40_repeat_CS"/>
</dbReference>
<feature type="repeat" description="ANK" evidence="3">
    <location>
        <begin position="1013"/>
        <end position="1045"/>
    </location>
</feature>
<dbReference type="RefSeq" id="XP_043121162.1">
    <property type="nucleotide sequence ID" value="XM_043265227.1"/>
</dbReference>
<dbReference type="SUPFAM" id="SSF48403">
    <property type="entry name" value="Ankyrin repeat"/>
    <property type="match status" value="1"/>
</dbReference>
<keyword evidence="1 4" id="KW-0853">WD repeat</keyword>
<feature type="repeat" description="WD" evidence="4">
    <location>
        <begin position="1310"/>
        <end position="1351"/>
    </location>
</feature>
<dbReference type="PANTHER" id="PTHR19879:SF9">
    <property type="entry name" value="TRANSCRIPTION INITIATION FACTOR TFIID SUBUNIT 5"/>
    <property type="match status" value="1"/>
</dbReference>
<feature type="repeat" description="WD" evidence="4">
    <location>
        <begin position="1403"/>
        <end position="1435"/>
    </location>
</feature>
<dbReference type="PROSITE" id="PS50297">
    <property type="entry name" value="ANK_REP_REGION"/>
    <property type="match status" value="3"/>
</dbReference>
<dbReference type="PROSITE" id="PS50088">
    <property type="entry name" value="ANK_REPEAT"/>
    <property type="match status" value="4"/>
</dbReference>
<dbReference type="Pfam" id="PF00400">
    <property type="entry name" value="WD40"/>
    <property type="match status" value="9"/>
</dbReference>
<dbReference type="CDD" id="cd00200">
    <property type="entry name" value="WD40"/>
    <property type="match status" value="1"/>
</dbReference>
<dbReference type="InterPro" id="IPR002110">
    <property type="entry name" value="Ankyrin_rpt"/>
</dbReference>